<dbReference type="InterPro" id="IPR001242">
    <property type="entry name" value="Condensation_dom"/>
</dbReference>
<dbReference type="RefSeq" id="WP_252551102.1">
    <property type="nucleotide sequence ID" value="NZ_CP099468.1"/>
</dbReference>
<comment type="cofactor">
    <cofactor evidence="1">
        <name>pantetheine 4'-phosphate</name>
        <dbReference type="ChEBI" id="CHEBI:47942"/>
    </cofactor>
</comment>
<gene>
    <name evidence="4" type="ORF">NFX46_19950</name>
</gene>
<dbReference type="Gene3D" id="1.10.1200.10">
    <property type="entry name" value="ACP-like"/>
    <property type="match status" value="1"/>
</dbReference>
<dbReference type="SUPFAM" id="SSF47336">
    <property type="entry name" value="ACP-like"/>
    <property type="match status" value="1"/>
</dbReference>
<dbReference type="Pfam" id="PF13193">
    <property type="entry name" value="AMP-binding_C"/>
    <property type="match status" value="1"/>
</dbReference>
<dbReference type="Pfam" id="PF00501">
    <property type="entry name" value="AMP-binding"/>
    <property type="match status" value="1"/>
</dbReference>
<dbReference type="NCBIfam" id="TIGR01733">
    <property type="entry name" value="AA-adenyl-dom"/>
    <property type="match status" value="1"/>
</dbReference>
<dbReference type="InterPro" id="IPR036736">
    <property type="entry name" value="ACP-like_sf"/>
</dbReference>
<dbReference type="PROSITE" id="PS50075">
    <property type="entry name" value="CARRIER"/>
    <property type="match status" value="1"/>
</dbReference>
<dbReference type="InterPro" id="IPR020845">
    <property type="entry name" value="AMP-binding_CS"/>
</dbReference>
<accession>A0ABY4ZAH6</accession>
<feature type="region of interest" description="Disordered" evidence="2">
    <location>
        <begin position="605"/>
        <end position="648"/>
    </location>
</feature>
<evidence type="ECO:0000313" key="4">
    <source>
        <dbReference type="EMBL" id="USQ85819.1"/>
    </source>
</evidence>
<dbReference type="Proteomes" id="UP001056374">
    <property type="component" value="Chromosome"/>
</dbReference>
<dbReference type="Gene3D" id="3.30.559.10">
    <property type="entry name" value="Chloramphenicol acetyltransferase-like domain"/>
    <property type="match status" value="1"/>
</dbReference>
<dbReference type="InterPro" id="IPR010071">
    <property type="entry name" value="AA_adenyl_dom"/>
</dbReference>
<dbReference type="Gene3D" id="3.40.50.980">
    <property type="match status" value="2"/>
</dbReference>
<evidence type="ECO:0000259" key="3">
    <source>
        <dbReference type="PROSITE" id="PS50075"/>
    </source>
</evidence>
<organism evidence="4 5">
    <name type="scientific">Streptomyces phaeoluteigriseus</name>
    <dbReference type="NCBI Taxonomy" id="114686"/>
    <lineage>
        <taxon>Bacteria</taxon>
        <taxon>Bacillati</taxon>
        <taxon>Actinomycetota</taxon>
        <taxon>Actinomycetes</taxon>
        <taxon>Kitasatosporales</taxon>
        <taxon>Streptomycetaceae</taxon>
        <taxon>Streptomyces</taxon>
        <taxon>Streptomyces aurantiacus group</taxon>
    </lineage>
</organism>
<feature type="compositionally biased region" description="Low complexity" evidence="2">
    <location>
        <begin position="612"/>
        <end position="623"/>
    </location>
</feature>
<evidence type="ECO:0000256" key="2">
    <source>
        <dbReference type="SAM" id="MobiDB-lite"/>
    </source>
</evidence>
<dbReference type="PANTHER" id="PTHR45527:SF1">
    <property type="entry name" value="FATTY ACID SYNTHASE"/>
    <property type="match status" value="1"/>
</dbReference>
<dbReference type="Pfam" id="PF00668">
    <property type="entry name" value="Condensation"/>
    <property type="match status" value="1"/>
</dbReference>
<keyword evidence="5" id="KW-1185">Reference proteome</keyword>
<dbReference type="InterPro" id="IPR023213">
    <property type="entry name" value="CAT-like_dom_sf"/>
</dbReference>
<protein>
    <submittedName>
        <fullName evidence="4">Amino acid adenylation domain-containing protein</fullName>
    </submittedName>
</protein>
<dbReference type="Pfam" id="PF00550">
    <property type="entry name" value="PP-binding"/>
    <property type="match status" value="1"/>
</dbReference>
<dbReference type="PANTHER" id="PTHR45527">
    <property type="entry name" value="NONRIBOSOMAL PEPTIDE SYNTHETASE"/>
    <property type="match status" value="1"/>
</dbReference>
<dbReference type="Gene3D" id="2.30.38.10">
    <property type="entry name" value="Luciferase, Domain 3"/>
    <property type="match status" value="1"/>
</dbReference>
<dbReference type="EMBL" id="CP099468">
    <property type="protein sequence ID" value="USQ85819.1"/>
    <property type="molecule type" value="Genomic_DNA"/>
</dbReference>
<feature type="domain" description="Carrier" evidence="3">
    <location>
        <begin position="1019"/>
        <end position="1094"/>
    </location>
</feature>
<name>A0ABY4ZAH6_9ACTN</name>
<reference evidence="4" key="1">
    <citation type="submission" date="2022-06" db="EMBL/GenBank/DDBJ databases">
        <title>Complete genome sequence of soil microorganisms Streptomyces sp. Qhu-M197 isolated from Alpine meadows habitats on the Tibetan Plateau.</title>
        <authorList>
            <person name="Zhang B."/>
            <person name="Xiang X."/>
            <person name="Fan J."/>
        </authorList>
    </citation>
    <scope>NUCLEOTIDE SEQUENCE</scope>
    <source>
        <strain evidence="4">Qhu-M197</strain>
    </source>
</reference>
<dbReference type="InterPro" id="IPR000873">
    <property type="entry name" value="AMP-dep_synth/lig_dom"/>
</dbReference>
<dbReference type="SUPFAM" id="SSF56801">
    <property type="entry name" value="Acetyl-CoA synthetase-like"/>
    <property type="match status" value="1"/>
</dbReference>
<dbReference type="CDD" id="cd12117">
    <property type="entry name" value="A_NRPS_Srf_like"/>
    <property type="match status" value="1"/>
</dbReference>
<sequence length="1137" mass="122201">MHDDLETRPTARSAKAPRLPLSHGQERLWYLEQIAVGAPVHHVSAATLVEGPLDAGRLASALRRCVSRHELLRSTFDDRGDGPRRTVRATAEVPLRRLELEGGSAPGTDARGGSVPEAELRGALAEESARPFVLDRGPALRATLVRTGEERHVLLLTAHRIVADRASLTVLERELGSHYAALSEGPAQLPPSYADRTALEREGPDEGLPYWNRWLEAIPPLDLPLDRARPRTPTHRATVRRMLLDAPHAEALRRLAREEDVPVWAVPAVAFTVLLARWTGRHDVVFGIPVDRRPPEFARTAFGPYEDLLLLRADLTGRPSLREAVRRVARTRDKAERHAGVPFGRLVQLCSQKRDSSHHPLCQAVFAVTGARRTGFTAAGFTTSALTLDDATVPYDLQCTVTEAEDDGRGDLGAELRLASDLWLPESADRMATAFHTLLTALAENPDRRIGDIPVLSPEDRARIDAWNATDRPLPEPATVDGLFRAWADRTPQALALTDRTGTWTYAQLRERAERVGQTLIAAGVTPDSVVALHMPRSADLVTGMLGVLLAGGAPLVLDPGHPEERLWFMAGDAEISAVVSRAEPPAWLHGLGVPVLGLTDAEHDSADTTAPRRQGPPAAGPAHDTPVAGGREHVRQGRHSMLPRSRSHPVGLAAVVHTSGSTGRPKAVGIPHRAVVRLITATDYVSIGPGDVLLHLGDPAFDITAFEVWGALCNGARVDVLPGDEPLGPDEVLAALRELRPTIVALTGTLFNRVADIDPRAFGGLRHLFVVGEVMDPRRTRAVLRGGAPPGHLHNGYGPSENATFSTTHLVDRLPEDTPSVPIGSALTNTTLHVLDQELSQVPIGVTGELYVGGLGVARGYLGRPGHTAERFLPDPFASGPGALMYRTGDLVRRLPDGALDFLGRADQQVKIRGYRIEPGEVEAALLDRDDVRECVVRAVDVAGDRRLVAYVVPGPGRRPSPPEVLGGLRDRLPSHMVPGHVVLLDELPTTPSGKIDGRALPSIAEGAAGPPDADTVAPRTATERALWEIWADALRVRSFGVHDSFFLIGGHSLLASVVRTSVRERLGVALPLRTLFDVPTLAGLAVEVERAADEAAAVPASARADGDSEQLDGLVAELERLAESRRAEGRAGGAA</sequence>
<dbReference type="PROSITE" id="PS00455">
    <property type="entry name" value="AMP_BINDING"/>
    <property type="match status" value="1"/>
</dbReference>
<dbReference type="Gene3D" id="3.30.300.30">
    <property type="match status" value="1"/>
</dbReference>
<dbReference type="InterPro" id="IPR009081">
    <property type="entry name" value="PP-bd_ACP"/>
</dbReference>
<dbReference type="CDD" id="cd19531">
    <property type="entry name" value="LCL_NRPS-like"/>
    <property type="match status" value="1"/>
</dbReference>
<dbReference type="InterPro" id="IPR045851">
    <property type="entry name" value="AMP-bd_C_sf"/>
</dbReference>
<dbReference type="SUPFAM" id="SSF52777">
    <property type="entry name" value="CoA-dependent acyltransferases"/>
    <property type="match status" value="2"/>
</dbReference>
<evidence type="ECO:0000256" key="1">
    <source>
        <dbReference type="ARBA" id="ARBA00001957"/>
    </source>
</evidence>
<proteinExistence type="predicted"/>
<dbReference type="Gene3D" id="3.30.559.30">
    <property type="entry name" value="Nonribosomal peptide synthetase, condensation domain"/>
    <property type="match status" value="1"/>
</dbReference>
<evidence type="ECO:0000313" key="5">
    <source>
        <dbReference type="Proteomes" id="UP001056374"/>
    </source>
</evidence>
<dbReference type="InterPro" id="IPR025110">
    <property type="entry name" value="AMP-bd_C"/>
</dbReference>